<sequence>MNISMDSGTLSIEFVAAQDAVDITPQVTLLEGEPTTASVEISANNDVLLSNNRPLFSFNNQATRVHYQVRVPATEDLSVSLRAGSVFLLADNVQEHFAELDCSVTCGGISNRLGFQHDTRRFITGQSAKMLGKSAINRLNVKVKTGSITLT</sequence>
<accession>A0A0C1MFH2</accession>
<name>A0A0C1MFH2_9GAMM</name>
<dbReference type="RefSeq" id="WP_039611198.1">
    <property type="nucleotide sequence ID" value="NZ_JWIC01000008.1"/>
</dbReference>
<evidence type="ECO:0000313" key="2">
    <source>
        <dbReference type="Proteomes" id="UP000031327"/>
    </source>
</evidence>
<dbReference type="Proteomes" id="UP000031327">
    <property type="component" value="Unassembled WGS sequence"/>
</dbReference>
<reference evidence="1 2" key="1">
    <citation type="submission" date="2014-12" db="EMBL/GenBank/DDBJ databases">
        <title>Draft Genome Sequence of Pseudoalteromonas luteoviolacea HI1.</title>
        <authorList>
            <person name="Asahina A.Y."/>
            <person name="Hadfield M.G."/>
        </authorList>
    </citation>
    <scope>NUCLEOTIDE SEQUENCE [LARGE SCALE GENOMIC DNA]</scope>
    <source>
        <strain evidence="1 2">HI1</strain>
    </source>
</reference>
<dbReference type="EMBL" id="JWIC01000008">
    <property type="protein sequence ID" value="KID55544.1"/>
    <property type="molecule type" value="Genomic_DNA"/>
</dbReference>
<organism evidence="1 2">
    <name type="scientific">Pseudoalteromonas luteoviolacea</name>
    <dbReference type="NCBI Taxonomy" id="43657"/>
    <lineage>
        <taxon>Bacteria</taxon>
        <taxon>Pseudomonadati</taxon>
        <taxon>Pseudomonadota</taxon>
        <taxon>Gammaproteobacteria</taxon>
        <taxon>Alteromonadales</taxon>
        <taxon>Pseudoalteromonadaceae</taxon>
        <taxon>Pseudoalteromonas</taxon>
    </lineage>
</organism>
<comment type="caution">
    <text evidence="1">The sequence shown here is derived from an EMBL/GenBank/DDBJ whole genome shotgun (WGS) entry which is preliminary data.</text>
</comment>
<evidence type="ECO:0008006" key="3">
    <source>
        <dbReference type="Google" id="ProtNLM"/>
    </source>
</evidence>
<evidence type="ECO:0000313" key="1">
    <source>
        <dbReference type="EMBL" id="KID55544.1"/>
    </source>
</evidence>
<dbReference type="AlphaFoldDB" id="A0A0C1MFH2"/>
<proteinExistence type="predicted"/>
<protein>
    <recommendedName>
        <fullName evidence="3">Adhesin domain-containing protein</fullName>
    </recommendedName>
</protein>
<gene>
    <name evidence="1" type="ORF">JF50_20270</name>
</gene>